<dbReference type="SMART" id="SM00895">
    <property type="entry name" value="FCD"/>
    <property type="match status" value="1"/>
</dbReference>
<proteinExistence type="predicted"/>
<feature type="region of interest" description="Disordered" evidence="1">
    <location>
        <begin position="1"/>
        <end position="24"/>
    </location>
</feature>
<dbReference type="EMBL" id="CP021112">
    <property type="protein sequence ID" value="ARQ02409.1"/>
    <property type="molecule type" value="Genomic_DNA"/>
</dbReference>
<feature type="compositionally biased region" description="Low complexity" evidence="1">
    <location>
        <begin position="1"/>
        <end position="22"/>
    </location>
</feature>
<keyword evidence="3" id="KW-1185">Reference proteome</keyword>
<evidence type="ECO:0000313" key="3">
    <source>
        <dbReference type="Proteomes" id="UP000194137"/>
    </source>
</evidence>
<dbReference type="Proteomes" id="UP000194137">
    <property type="component" value="Chromosome"/>
</dbReference>
<dbReference type="STRING" id="1235591.CAK95_27355"/>
<dbReference type="PROSITE" id="PS50949">
    <property type="entry name" value="HTH_GNTR"/>
    <property type="match status" value="1"/>
</dbReference>
<dbReference type="InterPro" id="IPR036388">
    <property type="entry name" value="WH-like_DNA-bd_sf"/>
</dbReference>
<dbReference type="InterPro" id="IPR000524">
    <property type="entry name" value="Tscrpt_reg_HTH_GntR"/>
</dbReference>
<dbReference type="CDD" id="cd07377">
    <property type="entry name" value="WHTH_GntR"/>
    <property type="match status" value="1"/>
</dbReference>
<dbReference type="Gene3D" id="1.10.10.10">
    <property type="entry name" value="Winged helix-like DNA-binding domain superfamily/Winged helix DNA-binding domain"/>
    <property type="match status" value="1"/>
</dbReference>
<reference evidence="2 3" key="1">
    <citation type="submission" date="2017-05" db="EMBL/GenBank/DDBJ databases">
        <title>Full genome sequence of Pseudorhodoplanes sinuspersici.</title>
        <authorList>
            <person name="Dastgheib S.M.M."/>
            <person name="Shavandi M."/>
            <person name="Tirandaz H."/>
        </authorList>
    </citation>
    <scope>NUCLEOTIDE SEQUENCE [LARGE SCALE GENOMIC DNA]</scope>
    <source>
        <strain evidence="2 3">RIPI110</strain>
    </source>
</reference>
<dbReference type="PANTHER" id="PTHR43537">
    <property type="entry name" value="TRANSCRIPTIONAL REGULATOR, GNTR FAMILY"/>
    <property type="match status" value="1"/>
</dbReference>
<dbReference type="GO" id="GO:0003700">
    <property type="term" value="F:DNA-binding transcription factor activity"/>
    <property type="evidence" value="ECO:0007669"/>
    <property type="project" value="InterPro"/>
</dbReference>
<dbReference type="RefSeq" id="WP_086090839.1">
    <property type="nucleotide sequence ID" value="NZ_CP021112.1"/>
</dbReference>
<evidence type="ECO:0000256" key="1">
    <source>
        <dbReference type="SAM" id="MobiDB-lite"/>
    </source>
</evidence>
<dbReference type="SUPFAM" id="SSF48008">
    <property type="entry name" value="GntR ligand-binding domain-like"/>
    <property type="match status" value="1"/>
</dbReference>
<dbReference type="AlphaFoldDB" id="A0A1W6ZYB6"/>
<protein>
    <submittedName>
        <fullName evidence="2">Uncharacterized protein</fullName>
    </submittedName>
</protein>
<dbReference type="OrthoDB" id="9810548at2"/>
<dbReference type="SUPFAM" id="SSF46785">
    <property type="entry name" value="Winged helix' DNA-binding domain"/>
    <property type="match status" value="1"/>
</dbReference>
<dbReference type="InterPro" id="IPR008920">
    <property type="entry name" value="TF_FadR/GntR_C"/>
</dbReference>
<dbReference type="KEGG" id="psin:CAK95_27355"/>
<gene>
    <name evidence="2" type="ORF">CAK95_27355</name>
</gene>
<dbReference type="InterPro" id="IPR011711">
    <property type="entry name" value="GntR_C"/>
</dbReference>
<dbReference type="Gene3D" id="1.20.120.530">
    <property type="entry name" value="GntR ligand-binding domain-like"/>
    <property type="match status" value="1"/>
</dbReference>
<name>A0A1W6ZYB6_9HYPH</name>
<organism evidence="2 3">
    <name type="scientific">Pseudorhodoplanes sinuspersici</name>
    <dbReference type="NCBI Taxonomy" id="1235591"/>
    <lineage>
        <taxon>Bacteria</taxon>
        <taxon>Pseudomonadati</taxon>
        <taxon>Pseudomonadota</taxon>
        <taxon>Alphaproteobacteria</taxon>
        <taxon>Hyphomicrobiales</taxon>
        <taxon>Pseudorhodoplanes</taxon>
    </lineage>
</organism>
<dbReference type="Pfam" id="PF00392">
    <property type="entry name" value="GntR"/>
    <property type="match status" value="1"/>
</dbReference>
<sequence length="260" mass="29072">MTSASTKAKPAAKPQAKLTQAKVTQTKAVQNKAIRAKEPQSEASQMKVLKPASLREQIYDHLRERIHGGLLTFDDRLVDVDIANKFGVSRMPVREALMQLVHDGMLESTTRGFVLRRYSDKEIEEIFEIRRLLEPAAATIAAKNMTVAALETMDGAINAGIKASKANDFAAFVIANATFRRAWLAQVPNAQLVAALARYIDHVQVIRLVTLSQRKVREDVLERLRAIHDAFRAGKADRVSTLFKQHVDAAVLAYRTYRRP</sequence>
<evidence type="ECO:0000313" key="2">
    <source>
        <dbReference type="EMBL" id="ARQ02409.1"/>
    </source>
</evidence>
<dbReference type="PANTHER" id="PTHR43537:SF45">
    <property type="entry name" value="GNTR FAMILY REGULATORY PROTEIN"/>
    <property type="match status" value="1"/>
</dbReference>
<accession>A0A1W6ZYB6</accession>
<dbReference type="SMART" id="SM00345">
    <property type="entry name" value="HTH_GNTR"/>
    <property type="match status" value="1"/>
</dbReference>
<dbReference type="Pfam" id="PF07729">
    <property type="entry name" value="FCD"/>
    <property type="match status" value="1"/>
</dbReference>
<dbReference type="InterPro" id="IPR036390">
    <property type="entry name" value="WH_DNA-bd_sf"/>
</dbReference>